<dbReference type="RefSeq" id="WP_100773280.1">
    <property type="nucleotide sequence ID" value="NZ_PIQN01000038.1"/>
</dbReference>
<gene>
    <name evidence="2" type="ORF">CWR43_35500</name>
</gene>
<reference evidence="2 3" key="1">
    <citation type="submission" date="2017-11" db="EMBL/GenBank/DDBJ databases">
        <authorList>
            <person name="Han C.G."/>
        </authorList>
    </citation>
    <scope>NUCLEOTIDE SEQUENCE [LARGE SCALE GENOMIC DNA]</scope>
    <source>
        <strain evidence="2 3">HCNT1</strain>
    </source>
</reference>
<dbReference type="GO" id="GO:0003677">
    <property type="term" value="F:DNA binding"/>
    <property type="evidence" value="ECO:0007669"/>
    <property type="project" value="InterPro"/>
</dbReference>
<name>A0A2N0CYL1_RHISU</name>
<protein>
    <submittedName>
        <fullName evidence="2">Transcriptional regulator</fullName>
    </submittedName>
</protein>
<reference evidence="2 3" key="2">
    <citation type="submission" date="2017-12" db="EMBL/GenBank/DDBJ databases">
        <title>Genome sequence of Rhizobium sullae HCNT1 isolated from Sulla coronaria nodules and featuring peculiar denitrification phenotypes.</title>
        <authorList>
            <person name="De Diego-Diaz B."/>
            <person name="Treu L."/>
            <person name="Campanaro S."/>
            <person name="Da Silva Duarte V."/>
            <person name="Basaglia M."/>
            <person name="Favaro L."/>
            <person name="Casella S."/>
            <person name="Squartini A."/>
        </authorList>
    </citation>
    <scope>NUCLEOTIDE SEQUENCE [LARGE SCALE GENOMIC DNA]</scope>
    <source>
        <strain evidence="2 3">HCNT1</strain>
    </source>
</reference>
<dbReference type="InterPro" id="IPR001387">
    <property type="entry name" value="Cro/C1-type_HTH"/>
</dbReference>
<dbReference type="PROSITE" id="PS50943">
    <property type="entry name" value="HTH_CROC1"/>
    <property type="match status" value="1"/>
</dbReference>
<comment type="caution">
    <text evidence="2">The sequence shown here is derived from an EMBL/GenBank/DDBJ whole genome shotgun (WGS) entry which is preliminary data.</text>
</comment>
<dbReference type="CDD" id="cd00093">
    <property type="entry name" value="HTH_XRE"/>
    <property type="match status" value="1"/>
</dbReference>
<dbReference type="Proteomes" id="UP000232164">
    <property type="component" value="Unassembled WGS sequence"/>
</dbReference>
<dbReference type="SMART" id="SM00530">
    <property type="entry name" value="HTH_XRE"/>
    <property type="match status" value="1"/>
</dbReference>
<sequence length="128" mass="14441">MPDTALGVWLKGLREEKKLSLRDLGQRSEVDHAYIHRLETGVKEAPSGDVLDKLAQALSASKRDRDVLHHLARQTNVDPNILEFVRKDQSISADELQMLSTVVNRGTRADYATSLARIRRMMMDDDDG</sequence>
<organism evidence="2 3">
    <name type="scientific">Rhizobium sullae</name>
    <name type="common">Rhizobium hedysari</name>
    <dbReference type="NCBI Taxonomy" id="50338"/>
    <lineage>
        <taxon>Bacteria</taxon>
        <taxon>Pseudomonadati</taxon>
        <taxon>Pseudomonadota</taxon>
        <taxon>Alphaproteobacteria</taxon>
        <taxon>Hyphomicrobiales</taxon>
        <taxon>Rhizobiaceae</taxon>
        <taxon>Rhizobium/Agrobacterium group</taxon>
        <taxon>Rhizobium</taxon>
    </lineage>
</organism>
<accession>A0A2N0CYL1</accession>
<dbReference type="AlphaFoldDB" id="A0A2N0CYL1"/>
<evidence type="ECO:0000313" key="3">
    <source>
        <dbReference type="Proteomes" id="UP000232164"/>
    </source>
</evidence>
<feature type="domain" description="HTH cro/C1-type" evidence="1">
    <location>
        <begin position="10"/>
        <end position="65"/>
    </location>
</feature>
<evidence type="ECO:0000313" key="2">
    <source>
        <dbReference type="EMBL" id="PKA38888.1"/>
    </source>
</evidence>
<dbReference type="InterPro" id="IPR010982">
    <property type="entry name" value="Lambda_DNA-bd_dom_sf"/>
</dbReference>
<evidence type="ECO:0000259" key="1">
    <source>
        <dbReference type="PROSITE" id="PS50943"/>
    </source>
</evidence>
<dbReference type="EMBL" id="PIQN01000038">
    <property type="protein sequence ID" value="PKA38888.1"/>
    <property type="molecule type" value="Genomic_DNA"/>
</dbReference>
<proteinExistence type="predicted"/>
<dbReference type="Gene3D" id="1.10.260.40">
    <property type="entry name" value="lambda repressor-like DNA-binding domains"/>
    <property type="match status" value="1"/>
</dbReference>
<dbReference type="SUPFAM" id="SSF47413">
    <property type="entry name" value="lambda repressor-like DNA-binding domains"/>
    <property type="match status" value="1"/>
</dbReference>
<dbReference type="Pfam" id="PF13560">
    <property type="entry name" value="HTH_31"/>
    <property type="match status" value="1"/>
</dbReference>